<keyword evidence="1 3" id="KW-0853">WD repeat</keyword>
<dbReference type="SMART" id="SM00320">
    <property type="entry name" value="WD40"/>
    <property type="match status" value="1"/>
</dbReference>
<dbReference type="AlphaFoldDB" id="A0A2J7ZG86"/>
<protein>
    <submittedName>
        <fullName evidence="4">WD repeat domain-containing protein</fullName>
    </submittedName>
</protein>
<organism evidence="4 5">
    <name type="scientific">Tetrabaena socialis</name>
    <dbReference type="NCBI Taxonomy" id="47790"/>
    <lineage>
        <taxon>Eukaryota</taxon>
        <taxon>Viridiplantae</taxon>
        <taxon>Chlorophyta</taxon>
        <taxon>core chlorophytes</taxon>
        <taxon>Chlorophyceae</taxon>
        <taxon>CS clade</taxon>
        <taxon>Chlamydomonadales</taxon>
        <taxon>Tetrabaenaceae</taxon>
        <taxon>Tetrabaena</taxon>
    </lineage>
</organism>
<sequence>MAYGCADGEVWLAQLPPTGQPASIKARRMHGRAVQSLDWAYDNSQLLSVGHDGSLCVWDVRDPAAPACIRSISEPTAAFLCGRFHVVNFSLALVGTSHGSV</sequence>
<evidence type="ECO:0000313" key="4">
    <source>
        <dbReference type="EMBL" id="PNG99292.1"/>
    </source>
</evidence>
<comment type="caution">
    <text evidence="4">The sequence shown here is derived from an EMBL/GenBank/DDBJ whole genome shotgun (WGS) entry which is preliminary data.</text>
</comment>
<dbReference type="InterPro" id="IPR019775">
    <property type="entry name" value="WD40_repeat_CS"/>
</dbReference>
<keyword evidence="5" id="KW-1185">Reference proteome</keyword>
<dbReference type="OrthoDB" id="1932312at2759"/>
<keyword evidence="2" id="KW-0677">Repeat</keyword>
<feature type="non-terminal residue" evidence="4">
    <location>
        <position position="101"/>
    </location>
</feature>
<name>A0A2J7ZG86_9CHLO</name>
<dbReference type="PROSITE" id="PS50082">
    <property type="entry name" value="WD_REPEATS_2"/>
    <property type="match status" value="1"/>
</dbReference>
<feature type="repeat" description="WD" evidence="3">
    <location>
        <begin position="27"/>
        <end position="61"/>
    </location>
</feature>
<evidence type="ECO:0000256" key="1">
    <source>
        <dbReference type="ARBA" id="ARBA00022574"/>
    </source>
</evidence>
<dbReference type="InterPro" id="IPR001680">
    <property type="entry name" value="WD40_rpt"/>
</dbReference>
<dbReference type="EMBL" id="PGGS01003403">
    <property type="protein sequence ID" value="PNG99292.1"/>
    <property type="molecule type" value="Genomic_DNA"/>
</dbReference>
<reference evidence="4 5" key="1">
    <citation type="journal article" date="2017" name="Mol. Biol. Evol.">
        <title>The 4-celled Tetrabaena socialis nuclear genome reveals the essential components for genetic control of cell number at the origin of multicellularity in the volvocine lineage.</title>
        <authorList>
            <person name="Featherston J."/>
            <person name="Arakaki Y."/>
            <person name="Hanschen E.R."/>
            <person name="Ferris P.J."/>
            <person name="Michod R.E."/>
            <person name="Olson B.J.S.C."/>
            <person name="Nozaki H."/>
            <person name="Durand P.M."/>
        </authorList>
    </citation>
    <scope>NUCLEOTIDE SEQUENCE [LARGE SCALE GENOMIC DNA]</scope>
    <source>
        <strain evidence="4 5">NIES-571</strain>
    </source>
</reference>
<dbReference type="InterPro" id="IPR015943">
    <property type="entry name" value="WD40/YVTN_repeat-like_dom_sf"/>
</dbReference>
<dbReference type="SUPFAM" id="SSF50978">
    <property type="entry name" value="WD40 repeat-like"/>
    <property type="match status" value="1"/>
</dbReference>
<gene>
    <name evidence="4" type="ORF">TSOC_014929</name>
</gene>
<evidence type="ECO:0000256" key="2">
    <source>
        <dbReference type="ARBA" id="ARBA00022737"/>
    </source>
</evidence>
<evidence type="ECO:0000256" key="3">
    <source>
        <dbReference type="PROSITE-ProRule" id="PRU00221"/>
    </source>
</evidence>
<accession>A0A2J7ZG86</accession>
<dbReference type="InterPro" id="IPR036322">
    <property type="entry name" value="WD40_repeat_dom_sf"/>
</dbReference>
<dbReference type="PROSITE" id="PS50294">
    <property type="entry name" value="WD_REPEATS_REGION"/>
    <property type="match status" value="1"/>
</dbReference>
<dbReference type="Gene3D" id="2.130.10.10">
    <property type="entry name" value="YVTN repeat-like/Quinoprotein amine dehydrogenase"/>
    <property type="match status" value="1"/>
</dbReference>
<dbReference type="Proteomes" id="UP000236333">
    <property type="component" value="Unassembled WGS sequence"/>
</dbReference>
<proteinExistence type="predicted"/>
<evidence type="ECO:0000313" key="5">
    <source>
        <dbReference type="Proteomes" id="UP000236333"/>
    </source>
</evidence>
<dbReference type="PROSITE" id="PS00678">
    <property type="entry name" value="WD_REPEATS_1"/>
    <property type="match status" value="1"/>
</dbReference>